<feature type="binding site" evidence="6">
    <location>
        <position position="127"/>
    </location>
    <ligand>
        <name>Fe cation</name>
        <dbReference type="ChEBI" id="CHEBI:24875"/>
        <label>1</label>
    </ligand>
</feature>
<dbReference type="Gene3D" id="1.20.1260.10">
    <property type="match status" value="1"/>
</dbReference>
<dbReference type="PROSITE" id="PS50905">
    <property type="entry name" value="FERRITIN_LIKE"/>
    <property type="match status" value="1"/>
</dbReference>
<keyword evidence="10" id="KW-1185">Reference proteome</keyword>
<evidence type="ECO:0000256" key="5">
    <source>
        <dbReference type="ARBA" id="ARBA00023004"/>
    </source>
</evidence>
<dbReference type="GO" id="GO:0006879">
    <property type="term" value="P:intracellular iron ion homeostasis"/>
    <property type="evidence" value="ECO:0007669"/>
    <property type="project" value="UniProtKB-KW"/>
</dbReference>
<dbReference type="CDD" id="cd01055">
    <property type="entry name" value="Nonheme_Ferritin"/>
    <property type="match status" value="1"/>
</dbReference>
<comment type="similarity">
    <text evidence="1 7">Belongs to the ferritin family. Prokaryotic subfamily.</text>
</comment>
<evidence type="ECO:0000256" key="1">
    <source>
        <dbReference type="ARBA" id="ARBA00006950"/>
    </source>
</evidence>
<dbReference type="EMBL" id="CP002364">
    <property type="protein sequence ID" value="ADW19142.1"/>
    <property type="molecule type" value="Genomic_DNA"/>
</dbReference>
<organism evidence="9 10">
    <name type="scientific">Desulfobulbus propionicus (strain ATCC 33891 / DSM 2032 / VKM B-1956 / 1pr3)</name>
    <dbReference type="NCBI Taxonomy" id="577650"/>
    <lineage>
        <taxon>Bacteria</taxon>
        <taxon>Pseudomonadati</taxon>
        <taxon>Thermodesulfobacteriota</taxon>
        <taxon>Desulfobulbia</taxon>
        <taxon>Desulfobulbales</taxon>
        <taxon>Desulfobulbaceae</taxon>
        <taxon>Desulfobulbus</taxon>
    </lineage>
</organism>
<dbReference type="GO" id="GO:0006826">
    <property type="term" value="P:iron ion transport"/>
    <property type="evidence" value="ECO:0007669"/>
    <property type="project" value="InterPro"/>
</dbReference>
<dbReference type="InterPro" id="IPR009078">
    <property type="entry name" value="Ferritin-like_SF"/>
</dbReference>
<keyword evidence="2 7" id="KW-0409">Iron storage</keyword>
<evidence type="ECO:0000256" key="2">
    <source>
        <dbReference type="ARBA" id="ARBA00022434"/>
    </source>
</evidence>
<comment type="catalytic activity">
    <reaction evidence="7">
        <text>4 Fe(2+) + O2 + 6 H2O = 4 iron(III) oxide-hydroxide + 12 H(+)</text>
        <dbReference type="Rhea" id="RHEA:11972"/>
        <dbReference type="ChEBI" id="CHEBI:15377"/>
        <dbReference type="ChEBI" id="CHEBI:15378"/>
        <dbReference type="ChEBI" id="CHEBI:15379"/>
        <dbReference type="ChEBI" id="CHEBI:29033"/>
        <dbReference type="ChEBI" id="CHEBI:78619"/>
        <dbReference type="EC" id="1.16.3.2"/>
    </reaction>
</comment>
<evidence type="ECO:0000313" key="10">
    <source>
        <dbReference type="Proteomes" id="UP000006365"/>
    </source>
</evidence>
<keyword evidence="5 6" id="KW-0408">Iron</keyword>
<evidence type="ECO:0000313" key="9">
    <source>
        <dbReference type="EMBL" id="ADW19142.1"/>
    </source>
</evidence>
<dbReference type="GO" id="GO:0042802">
    <property type="term" value="F:identical protein binding"/>
    <property type="evidence" value="ECO:0007669"/>
    <property type="project" value="UniProtKB-ARBA"/>
</dbReference>
<feature type="domain" description="Ferritin-like diiron" evidence="8">
    <location>
        <begin position="1"/>
        <end position="145"/>
    </location>
</feature>
<dbReference type="GO" id="GO:0005829">
    <property type="term" value="C:cytosol"/>
    <property type="evidence" value="ECO:0007669"/>
    <property type="project" value="TreeGrafter"/>
</dbReference>
<proteinExistence type="inferred from homology"/>
<evidence type="ECO:0000256" key="4">
    <source>
        <dbReference type="ARBA" id="ARBA00023002"/>
    </source>
</evidence>
<dbReference type="GO" id="GO:0008198">
    <property type="term" value="F:ferrous iron binding"/>
    <property type="evidence" value="ECO:0007669"/>
    <property type="project" value="TreeGrafter"/>
</dbReference>
<dbReference type="FunFam" id="1.20.1260.10:FF:000001">
    <property type="entry name" value="Non-heme ferritin"/>
    <property type="match status" value="1"/>
</dbReference>
<dbReference type="EC" id="1.16.3.2" evidence="7"/>
<dbReference type="GO" id="GO:0008199">
    <property type="term" value="F:ferric iron binding"/>
    <property type="evidence" value="ECO:0007669"/>
    <property type="project" value="InterPro"/>
</dbReference>
<comment type="subcellular location">
    <subcellularLocation>
        <location evidence="7">Cytoplasm</location>
    </subcellularLocation>
</comment>
<protein>
    <recommendedName>
        <fullName evidence="7">Ferritin</fullName>
        <ecNumber evidence="7">1.16.3.2</ecNumber>
    </recommendedName>
</protein>
<feature type="binding site" evidence="6">
    <location>
        <position position="17"/>
    </location>
    <ligand>
        <name>Fe cation</name>
        <dbReference type="ChEBI" id="CHEBI:24875"/>
        <label>1</label>
    </ligand>
</feature>
<dbReference type="AlphaFoldDB" id="A0A7U3YPG0"/>
<keyword evidence="7" id="KW-0963">Cytoplasm</keyword>
<feature type="binding site" evidence="6">
    <location>
        <position position="50"/>
    </location>
    <ligand>
        <name>Fe cation</name>
        <dbReference type="ChEBI" id="CHEBI:24875"/>
        <label>1</label>
    </ligand>
</feature>
<evidence type="ECO:0000256" key="3">
    <source>
        <dbReference type="ARBA" id="ARBA00022723"/>
    </source>
</evidence>
<evidence type="ECO:0000256" key="7">
    <source>
        <dbReference type="RuleBase" id="RU361145"/>
    </source>
</evidence>
<feature type="binding site" evidence="6">
    <location>
        <position position="53"/>
    </location>
    <ligand>
        <name>Fe cation</name>
        <dbReference type="ChEBI" id="CHEBI:24875"/>
        <label>1</label>
    </ligand>
</feature>
<dbReference type="InterPro" id="IPR009040">
    <property type="entry name" value="Ferritin-like_diiron"/>
</dbReference>
<keyword evidence="4 9" id="KW-0560">Oxidoreductase</keyword>
<reference evidence="9 10" key="1">
    <citation type="journal article" date="2011" name="Stand. Genomic Sci.">
        <title>Complete genome sequence of Desulfobulbus propionicus type strain (1pr3).</title>
        <authorList>
            <person name="Pagani I."/>
            <person name="Lapidus A."/>
            <person name="Nolan M."/>
            <person name="Lucas S."/>
            <person name="Hammon N."/>
            <person name="Deshpande S."/>
            <person name="Cheng J.F."/>
            <person name="Chertkov O."/>
            <person name="Davenport K."/>
            <person name="Tapia R."/>
            <person name="Han C."/>
            <person name="Goodwin L."/>
            <person name="Pitluck S."/>
            <person name="Liolios K."/>
            <person name="Mavromatis K."/>
            <person name="Ivanova N."/>
            <person name="Mikhailova N."/>
            <person name="Pati A."/>
            <person name="Chen A."/>
            <person name="Palaniappan K."/>
            <person name="Land M."/>
            <person name="Hauser L."/>
            <person name="Chang Y.J."/>
            <person name="Jeffries C.D."/>
            <person name="Detter J.C."/>
            <person name="Brambilla E."/>
            <person name="Kannan K.P."/>
            <person name="Djao O.D."/>
            <person name="Rohde M."/>
            <person name="Pukall R."/>
            <person name="Spring S."/>
            <person name="Goker M."/>
            <person name="Sikorski J."/>
            <person name="Woyke T."/>
            <person name="Bristow J."/>
            <person name="Eisen J.A."/>
            <person name="Markowitz V."/>
            <person name="Hugenholtz P."/>
            <person name="Kyrpides N.C."/>
            <person name="Klenk H.P."/>
        </authorList>
    </citation>
    <scope>NUCLEOTIDE SEQUENCE [LARGE SCALE GENOMIC DNA]</scope>
    <source>
        <strain evidence="10">ATCC 33891 / DSM 2032 / 1pr3</strain>
    </source>
</reference>
<feature type="binding site" evidence="6">
    <location>
        <position position="94"/>
    </location>
    <ligand>
        <name>Fe cation</name>
        <dbReference type="ChEBI" id="CHEBI:24875"/>
        <label>1</label>
    </ligand>
</feature>
<name>A0A7U3YPG0_DESPD</name>
<comment type="function">
    <text evidence="7">Iron-storage protein.</text>
</comment>
<keyword evidence="3 6" id="KW-0479">Metal-binding</keyword>
<dbReference type="RefSeq" id="WP_015725667.1">
    <property type="nucleotide sequence ID" value="NC_014972.1"/>
</dbReference>
<evidence type="ECO:0000259" key="8">
    <source>
        <dbReference type="PROSITE" id="PS50905"/>
    </source>
</evidence>
<dbReference type="Pfam" id="PF00210">
    <property type="entry name" value="Ferritin"/>
    <property type="match status" value="1"/>
</dbReference>
<dbReference type="InterPro" id="IPR001519">
    <property type="entry name" value="Ferritin"/>
</dbReference>
<dbReference type="InterPro" id="IPR008331">
    <property type="entry name" value="Ferritin_DPS_dom"/>
</dbReference>
<dbReference type="InterPro" id="IPR012347">
    <property type="entry name" value="Ferritin-like"/>
</dbReference>
<evidence type="ECO:0000256" key="6">
    <source>
        <dbReference type="PIRSR" id="PIRSR601519-1"/>
    </source>
</evidence>
<gene>
    <name evidence="9" type="ordered locus">Despr_3009</name>
</gene>
<dbReference type="SUPFAM" id="SSF47240">
    <property type="entry name" value="Ferritin-like"/>
    <property type="match status" value="1"/>
</dbReference>
<accession>A0A7U3YPG0</accession>
<dbReference type="KEGG" id="dpr:Despr_3009"/>
<sequence length="171" mass="19450">MLKKKMLKALNDQINAEMFSSYLYLSMESYFQSISLNGFAAWMRAQVQEELMHGMKFYDFVCERGGRVTLEAIAKPESTWASPLAAFEAIQKHEEHVTSLINDLVDLAISEKDHATNNFLQWFVSEQVEEEASVGAIVDRLRMIQDTPSGLFMMDAELGKRVFTMPQPAAE</sequence>
<dbReference type="InterPro" id="IPR041719">
    <property type="entry name" value="Ferritin_prok"/>
</dbReference>
<dbReference type="PANTHER" id="PTHR11431">
    <property type="entry name" value="FERRITIN"/>
    <property type="match status" value="1"/>
</dbReference>
<dbReference type="Proteomes" id="UP000006365">
    <property type="component" value="Chromosome"/>
</dbReference>
<dbReference type="GO" id="GO:0004322">
    <property type="term" value="F:ferroxidase activity"/>
    <property type="evidence" value="ECO:0007669"/>
    <property type="project" value="TreeGrafter"/>
</dbReference>
<dbReference type="PANTHER" id="PTHR11431:SF127">
    <property type="entry name" value="BACTERIAL NON-HEME FERRITIN"/>
    <property type="match status" value="1"/>
</dbReference>